<dbReference type="InterPro" id="IPR035994">
    <property type="entry name" value="Nucleoside_phosphorylase_sf"/>
</dbReference>
<dbReference type="KEGG" id="mtm:MYCTH_94266"/>
<dbReference type="GO" id="GO:0003824">
    <property type="term" value="F:catalytic activity"/>
    <property type="evidence" value="ECO:0007669"/>
    <property type="project" value="InterPro"/>
</dbReference>
<evidence type="ECO:0000256" key="1">
    <source>
        <dbReference type="ARBA" id="ARBA00022737"/>
    </source>
</evidence>
<dbReference type="Pfam" id="PF22939">
    <property type="entry name" value="WHD_GPIID"/>
    <property type="match status" value="1"/>
</dbReference>
<dbReference type="HOGENOM" id="CLU_000288_34_2_1"/>
<dbReference type="SUPFAM" id="SSF52540">
    <property type="entry name" value="P-loop containing nucleoside triphosphate hydrolases"/>
    <property type="match status" value="1"/>
</dbReference>
<dbReference type="VEuPathDB" id="FungiDB:MYCTH_94266"/>
<feature type="domain" description="GPI inositol-deacylase winged helix" evidence="4">
    <location>
        <begin position="652"/>
        <end position="742"/>
    </location>
</feature>
<accession>G2QDB0</accession>
<dbReference type="Gene3D" id="3.40.50.1580">
    <property type="entry name" value="Nucleoside phosphorylase domain"/>
    <property type="match status" value="1"/>
</dbReference>
<dbReference type="Pfam" id="PF01048">
    <property type="entry name" value="PNP_UDP_1"/>
    <property type="match status" value="1"/>
</dbReference>
<dbReference type="InterPro" id="IPR000845">
    <property type="entry name" value="Nucleoside_phosphorylase_d"/>
</dbReference>
<evidence type="ECO:0000313" key="6">
    <source>
        <dbReference type="EMBL" id="AEO57476.1"/>
    </source>
</evidence>
<feature type="region of interest" description="Disordered" evidence="2">
    <location>
        <begin position="872"/>
        <end position="896"/>
    </location>
</feature>
<dbReference type="AlphaFoldDB" id="G2QDB0"/>
<dbReference type="InterPro" id="IPR054471">
    <property type="entry name" value="GPIID_WHD"/>
</dbReference>
<evidence type="ECO:0000259" key="5">
    <source>
        <dbReference type="Pfam" id="PF24883"/>
    </source>
</evidence>
<dbReference type="InterPro" id="IPR053137">
    <property type="entry name" value="NLR-like"/>
</dbReference>
<evidence type="ECO:0000313" key="7">
    <source>
        <dbReference type="Proteomes" id="UP000007322"/>
    </source>
</evidence>
<gene>
    <name evidence="6" type="ORF">MYCTH_94266</name>
</gene>
<reference evidence="6 7" key="1">
    <citation type="journal article" date="2011" name="Nat. Biotechnol.">
        <title>Comparative genomic analysis of the thermophilic biomass-degrading fungi Myceliophthora thermophila and Thielavia terrestris.</title>
        <authorList>
            <person name="Berka R.M."/>
            <person name="Grigoriev I.V."/>
            <person name="Otillar R."/>
            <person name="Salamov A."/>
            <person name="Grimwood J."/>
            <person name="Reid I."/>
            <person name="Ishmael N."/>
            <person name="John T."/>
            <person name="Darmond C."/>
            <person name="Moisan M.-C."/>
            <person name="Henrissat B."/>
            <person name="Coutinho P.M."/>
            <person name="Lombard V."/>
            <person name="Natvig D.O."/>
            <person name="Lindquist E."/>
            <person name="Schmutz J."/>
            <person name="Lucas S."/>
            <person name="Harris P."/>
            <person name="Powlowski J."/>
            <person name="Bellemare A."/>
            <person name="Taylor D."/>
            <person name="Butler G."/>
            <person name="de Vries R.P."/>
            <person name="Allijn I.E."/>
            <person name="van den Brink J."/>
            <person name="Ushinsky S."/>
            <person name="Storms R."/>
            <person name="Powell A.J."/>
            <person name="Paulsen I.T."/>
            <person name="Elbourne L.D.H."/>
            <person name="Baker S.E."/>
            <person name="Magnuson J."/>
            <person name="LaBoissiere S."/>
            <person name="Clutterbuck A.J."/>
            <person name="Martinez D."/>
            <person name="Wogulis M."/>
            <person name="de Leon A.L."/>
            <person name="Rey M.W."/>
            <person name="Tsang A."/>
        </authorList>
    </citation>
    <scope>NUCLEOTIDE SEQUENCE [LARGE SCALE GENOMIC DNA]</scope>
    <source>
        <strain evidence="7">ATCC 42464 / BCRC 31852 / DSM 1799</strain>
    </source>
</reference>
<protein>
    <submittedName>
        <fullName evidence="6">Uncharacterized protein</fullName>
    </submittedName>
</protein>
<dbReference type="Pfam" id="PF24883">
    <property type="entry name" value="NPHP3_N"/>
    <property type="match status" value="1"/>
</dbReference>
<dbReference type="Proteomes" id="UP000007322">
    <property type="component" value="Chromosome 3"/>
</dbReference>
<evidence type="ECO:0000259" key="3">
    <source>
        <dbReference type="Pfam" id="PF01048"/>
    </source>
</evidence>
<dbReference type="OrthoDB" id="5233699at2759"/>
<dbReference type="GO" id="GO:0009116">
    <property type="term" value="P:nucleoside metabolic process"/>
    <property type="evidence" value="ECO:0007669"/>
    <property type="project" value="InterPro"/>
</dbReference>
<evidence type="ECO:0000259" key="4">
    <source>
        <dbReference type="Pfam" id="PF22939"/>
    </source>
</evidence>
<dbReference type="SUPFAM" id="SSF53167">
    <property type="entry name" value="Purine and uridine phosphorylases"/>
    <property type="match status" value="1"/>
</dbReference>
<feature type="compositionally biased region" description="Acidic residues" evidence="2">
    <location>
        <begin position="874"/>
        <end position="896"/>
    </location>
</feature>
<organism evidence="6 7">
    <name type="scientific">Thermothelomyces thermophilus (strain ATCC 42464 / BCRC 31852 / DSM 1799)</name>
    <name type="common">Sporotrichum thermophile</name>
    <dbReference type="NCBI Taxonomy" id="573729"/>
    <lineage>
        <taxon>Eukaryota</taxon>
        <taxon>Fungi</taxon>
        <taxon>Dikarya</taxon>
        <taxon>Ascomycota</taxon>
        <taxon>Pezizomycotina</taxon>
        <taxon>Sordariomycetes</taxon>
        <taxon>Sordariomycetidae</taxon>
        <taxon>Sordariales</taxon>
        <taxon>Chaetomiaceae</taxon>
        <taxon>Thermothelomyces</taxon>
    </lineage>
</organism>
<dbReference type="OMA" id="NINSKCG"/>
<dbReference type="eggNOG" id="KOG4177">
    <property type="taxonomic scope" value="Eukaryota"/>
</dbReference>
<keyword evidence="7" id="KW-1185">Reference proteome</keyword>
<sequence length="896" mass="99132">MSDPSLYTVGWICAIEAEYVAAQSFLDEEHDGPESVATRDNNDYTLGRMGRHNVVIAVLPDGEYGLTSAATVARDMVHSFPNIRVGLMVGIGGGAPSAKHNIRLGDIVVSSPGDGEGGVFQYDFGKAVQNKKFEVTRRLDQPPQVVRTAVSGLKAQYRRKGHKLAEAVDGVLANNTRLKATHARPDPKSDILYQSGYVHSDPNRDCAQICNASWYQKVRTPRSVQEDNPAVHYGLIASANQVMKDASVRDSLIAEKDVLCFEMEAAGLMNHFPCLVVRGICDYSDSHKNKAWQGYAAMAAAAYTKDLLARIAPNKIEAERKIKDALADVLNGVERVEEGVKAVGLKLDQQEDGAILDWVAPGDWHRRQHTDYLNQRQPGTGEWLLTSDCFRDWLAAESQTLFCVGIPGAGKTILTSVVAQHLQSGAPARMAAAGAVGVALVYCNVELQHEQGAEHLLSSMLKQLTQGLRPLPECVRKLYENHKNCGTQPSLADISGCLREVAKGYARSFVLVDALDAYRPRGSHARERLVSELFGLQRDCGTNLFFTSRRIPEIEDLFSKAPGVVSLEIEAHKGDIERFLDGNMSQLPKFVDRRPDLQKAIKEAIVTAVCGMFLLAKLWLDALAKMHSPSELKSTLETLKGGAEACERAYEETMERRIEDEQFARRVLSWIVCAKRPLTTIELKHALAVRSSDTSLDGENVPDTDDIVSCCAGLVTVDKDSDVIRLVHRSAYEYFRRQDSRARWFADAEARIAEICVTYLSFDAFKEGFCPSDQEFEARVRSHPFYSYTARYWGYHVRECQQLGEKVDVNSKNGTGSVGRTPLAEAQKWSDRSASHLRTAKLLAERGGISKEFNESVGLDFDLSFFDKLRADTDSETDSDDSDMSEEQGGDDDADD</sequence>
<dbReference type="GeneID" id="11507347"/>
<keyword evidence="1" id="KW-0677">Repeat</keyword>
<dbReference type="EMBL" id="CP003004">
    <property type="protein sequence ID" value="AEO57476.1"/>
    <property type="molecule type" value="Genomic_DNA"/>
</dbReference>
<evidence type="ECO:0000256" key="2">
    <source>
        <dbReference type="SAM" id="MobiDB-lite"/>
    </source>
</evidence>
<dbReference type="InterPro" id="IPR056884">
    <property type="entry name" value="NPHP3-like_N"/>
</dbReference>
<dbReference type="PANTHER" id="PTHR46082:SF11">
    <property type="entry name" value="AAA+ ATPASE DOMAIN-CONTAINING PROTEIN-RELATED"/>
    <property type="match status" value="1"/>
</dbReference>
<feature type="domain" description="Nephrocystin 3-like N-terminal" evidence="5">
    <location>
        <begin position="379"/>
        <end position="549"/>
    </location>
</feature>
<feature type="domain" description="Nucleoside phosphorylase" evidence="3">
    <location>
        <begin position="10"/>
        <end position="292"/>
    </location>
</feature>
<proteinExistence type="predicted"/>
<dbReference type="Gene3D" id="3.40.50.300">
    <property type="entry name" value="P-loop containing nucleotide triphosphate hydrolases"/>
    <property type="match status" value="1"/>
</dbReference>
<name>G2QDB0_THET4</name>
<feature type="region of interest" description="Disordered" evidence="2">
    <location>
        <begin position="808"/>
        <end position="830"/>
    </location>
</feature>
<dbReference type="InterPro" id="IPR027417">
    <property type="entry name" value="P-loop_NTPase"/>
</dbReference>
<dbReference type="InParanoid" id="G2QDB0"/>
<dbReference type="RefSeq" id="XP_003662721.1">
    <property type="nucleotide sequence ID" value="XM_003662673.1"/>
</dbReference>
<dbReference type="PANTHER" id="PTHR46082">
    <property type="entry name" value="ATP/GTP-BINDING PROTEIN-RELATED"/>
    <property type="match status" value="1"/>
</dbReference>